<dbReference type="Proteomes" id="UP000500953">
    <property type="component" value="Chromosome"/>
</dbReference>
<feature type="domain" description="Amidohydrolase-related" evidence="2">
    <location>
        <begin position="35"/>
        <end position="344"/>
    </location>
</feature>
<evidence type="ECO:0000256" key="1">
    <source>
        <dbReference type="ARBA" id="ARBA00038310"/>
    </source>
</evidence>
<dbReference type="InterPro" id="IPR052350">
    <property type="entry name" value="Metallo-dep_Lactonases"/>
</dbReference>
<proteinExistence type="inferred from homology"/>
<dbReference type="Gene3D" id="3.20.20.140">
    <property type="entry name" value="Metal-dependent hydrolases"/>
    <property type="match status" value="1"/>
</dbReference>
<dbReference type="PANTHER" id="PTHR43569:SF1">
    <property type="entry name" value="BLL3371 PROTEIN"/>
    <property type="match status" value="1"/>
</dbReference>
<dbReference type="InterPro" id="IPR006680">
    <property type="entry name" value="Amidohydro-rel"/>
</dbReference>
<evidence type="ECO:0000259" key="2">
    <source>
        <dbReference type="Pfam" id="PF04909"/>
    </source>
</evidence>
<accession>A0A6G9Z393</accession>
<organism evidence="3 4">
    <name type="scientific">Nocardia terpenica</name>
    <dbReference type="NCBI Taxonomy" id="455432"/>
    <lineage>
        <taxon>Bacteria</taxon>
        <taxon>Bacillati</taxon>
        <taxon>Actinomycetota</taxon>
        <taxon>Actinomycetes</taxon>
        <taxon>Mycobacteriales</taxon>
        <taxon>Nocardiaceae</taxon>
        <taxon>Nocardia</taxon>
    </lineage>
</organism>
<name>A0A6G9Z393_9NOCA</name>
<reference evidence="3 4" key="1">
    <citation type="journal article" date="2019" name="ACS Chem. Biol.">
        <title>Identification and Mobilization of a Cryptic Antibiotic Biosynthesis Gene Locus from a Human-Pathogenic Nocardia Isolate.</title>
        <authorList>
            <person name="Herisse M."/>
            <person name="Ishida K."/>
            <person name="Porter J.L."/>
            <person name="Howden B."/>
            <person name="Hertweck C."/>
            <person name="Stinear T.P."/>
            <person name="Pidot S.J."/>
        </authorList>
    </citation>
    <scope>NUCLEOTIDE SEQUENCE [LARGE SCALE GENOMIC DNA]</scope>
    <source>
        <strain evidence="3 4">AUSMDU00012715</strain>
    </source>
</reference>
<keyword evidence="3" id="KW-0378">Hydrolase</keyword>
<dbReference type="EMBL" id="CP046173">
    <property type="protein sequence ID" value="QIS19656.1"/>
    <property type="molecule type" value="Genomic_DNA"/>
</dbReference>
<dbReference type="Pfam" id="PF04909">
    <property type="entry name" value="Amidohydro_2"/>
    <property type="match status" value="1"/>
</dbReference>
<dbReference type="GO" id="GO:0016787">
    <property type="term" value="F:hydrolase activity"/>
    <property type="evidence" value="ECO:0007669"/>
    <property type="project" value="UniProtKB-KW"/>
</dbReference>
<protein>
    <submittedName>
        <fullName evidence="3">Amidohydrolase family protein</fullName>
    </submittedName>
</protein>
<dbReference type="RefSeq" id="WP_167486940.1">
    <property type="nucleotide sequence ID" value="NZ_CP046173.1"/>
</dbReference>
<dbReference type="PANTHER" id="PTHR43569">
    <property type="entry name" value="AMIDOHYDROLASE"/>
    <property type="match status" value="1"/>
</dbReference>
<dbReference type="AlphaFoldDB" id="A0A6G9Z393"/>
<gene>
    <name evidence="3" type="ORF">F6W96_16535</name>
</gene>
<evidence type="ECO:0000313" key="3">
    <source>
        <dbReference type="EMBL" id="QIS19656.1"/>
    </source>
</evidence>
<dbReference type="InterPro" id="IPR032466">
    <property type="entry name" value="Metal_Hydrolase"/>
</dbReference>
<evidence type="ECO:0000313" key="4">
    <source>
        <dbReference type="Proteomes" id="UP000500953"/>
    </source>
</evidence>
<sequence>MTSRPTEFGRIFPPDEPWLAQGRPEEILLPDLPIVDPHHHLWDAFGFRYLPAEFAADTGSGHRVVATVHAECHSAYRTDGPPELRPVGETEHIAALAATADATGGPTRVAAGIIGSADLGLGAAVADVLEQHIVAGQGRFRGVRLNASWDPSPQIRLGPPTARPQLLAEPAIREGVRTVAEFGLALDLWLLFPQLGDAVELADAVPAARLVLDHCGGPLGFGPYASEGAEHFAHWERGLRALAERPNVVCKLGGIMGCAAAFDYLRAPIPPSSEELAALWRPWFEVCVDAFGPQRCMFESNFPVEKVGTGYATLWNTFKRLASGASAEELSALFSRTAGRTYQLTL</sequence>
<dbReference type="SUPFAM" id="SSF51556">
    <property type="entry name" value="Metallo-dependent hydrolases"/>
    <property type="match status" value="1"/>
</dbReference>
<comment type="similarity">
    <text evidence="1">Belongs to the metallo-dependent hydrolases superfamily.</text>
</comment>